<keyword evidence="3" id="KW-1185">Reference proteome</keyword>
<gene>
    <name evidence="2" type="ORF">A3770_04p32120</name>
</gene>
<evidence type="ECO:0000256" key="1">
    <source>
        <dbReference type="SAM" id="MobiDB-lite"/>
    </source>
</evidence>
<reference evidence="2 3" key="1">
    <citation type="submission" date="2018-07" db="EMBL/GenBank/DDBJ databases">
        <title>The complete nuclear genome of the prasinophyte Chloropicon primus (CCMP1205).</title>
        <authorList>
            <person name="Pombert J.-F."/>
            <person name="Otis C."/>
            <person name="Turmel M."/>
            <person name="Lemieux C."/>
        </authorList>
    </citation>
    <scope>NUCLEOTIDE SEQUENCE [LARGE SCALE GENOMIC DNA]</scope>
    <source>
        <strain evidence="2 3">CCMP1205</strain>
    </source>
</reference>
<proteinExistence type="predicted"/>
<feature type="region of interest" description="Disordered" evidence="1">
    <location>
        <begin position="90"/>
        <end position="127"/>
    </location>
</feature>
<dbReference type="AlphaFoldDB" id="A0A5B8MKX6"/>
<sequence length="127" mass="13695">MNQTNNSVLGQKAHQLEERARQLAFLEDQELKRGSTLNIIPPTPIKKTSQSPAVAAAQQAVISTLRHSTTPQVAPNPVLVPTVPLAASYLHQQLQPQQQQQPATDPPREMAVDGEAEAGEEAETTSS</sequence>
<feature type="compositionally biased region" description="Low complexity" evidence="1">
    <location>
        <begin position="92"/>
        <end position="102"/>
    </location>
</feature>
<feature type="compositionally biased region" description="Acidic residues" evidence="1">
    <location>
        <begin position="112"/>
        <end position="127"/>
    </location>
</feature>
<evidence type="ECO:0000313" key="3">
    <source>
        <dbReference type="Proteomes" id="UP000316726"/>
    </source>
</evidence>
<organism evidence="2 3">
    <name type="scientific">Chloropicon primus</name>
    <dbReference type="NCBI Taxonomy" id="1764295"/>
    <lineage>
        <taxon>Eukaryota</taxon>
        <taxon>Viridiplantae</taxon>
        <taxon>Chlorophyta</taxon>
        <taxon>Chloropicophyceae</taxon>
        <taxon>Chloropicales</taxon>
        <taxon>Chloropicaceae</taxon>
        <taxon>Chloropicon</taxon>
    </lineage>
</organism>
<accession>A0A5B8MKX6</accession>
<name>A0A5B8MKX6_9CHLO</name>
<evidence type="ECO:0000313" key="2">
    <source>
        <dbReference type="EMBL" id="QDZ20694.1"/>
    </source>
</evidence>
<dbReference type="Proteomes" id="UP000316726">
    <property type="component" value="Chromosome 4"/>
</dbReference>
<protein>
    <submittedName>
        <fullName evidence="2">Uncharacterized protein</fullName>
    </submittedName>
</protein>
<dbReference type="EMBL" id="CP031037">
    <property type="protein sequence ID" value="QDZ20694.1"/>
    <property type="molecule type" value="Genomic_DNA"/>
</dbReference>